<dbReference type="PIRSF" id="PIRSF001771">
    <property type="entry name" value="Cyclin_A_B_D_E"/>
    <property type="match status" value="1"/>
</dbReference>
<dbReference type="FunFam" id="1.10.472.10:FF:000037">
    <property type="entry name" value="Cyclin-A2"/>
    <property type="match status" value="1"/>
</dbReference>
<evidence type="ECO:0000256" key="2">
    <source>
        <dbReference type="ARBA" id="ARBA00004496"/>
    </source>
</evidence>
<dbReference type="Pfam" id="PF00134">
    <property type="entry name" value="Cyclin_N"/>
    <property type="match status" value="1"/>
</dbReference>
<dbReference type="CTD" id="20217618"/>
<dbReference type="AlphaFoldDB" id="T1G971"/>
<dbReference type="InterPro" id="IPR013763">
    <property type="entry name" value="Cyclin-like_dom"/>
</dbReference>
<keyword evidence="9" id="KW-0131">Cell cycle</keyword>
<protein>
    <recommendedName>
        <fullName evidence="3">Cyclin-A2</fullName>
    </recommendedName>
</protein>
<dbReference type="GO" id="GO:0005737">
    <property type="term" value="C:cytoplasm"/>
    <property type="evidence" value="ECO:0000318"/>
    <property type="project" value="GO_Central"/>
</dbReference>
<dbReference type="InterPro" id="IPR039361">
    <property type="entry name" value="Cyclin"/>
</dbReference>
<reference evidence="14" key="3">
    <citation type="submission" date="2015-06" db="UniProtKB">
        <authorList>
            <consortium name="EnsemblMetazoa"/>
        </authorList>
    </citation>
    <scope>IDENTIFICATION</scope>
</reference>
<dbReference type="InterPro" id="IPR006671">
    <property type="entry name" value="Cyclin_N"/>
</dbReference>
<evidence type="ECO:0000259" key="12">
    <source>
        <dbReference type="SMART" id="SM01332"/>
    </source>
</evidence>
<evidence type="ECO:0000256" key="8">
    <source>
        <dbReference type="ARBA" id="ARBA00023242"/>
    </source>
</evidence>
<evidence type="ECO:0000313" key="13">
    <source>
        <dbReference type="EMBL" id="ESN94546.1"/>
    </source>
</evidence>
<gene>
    <name evidence="14" type="primary">20217618</name>
    <name evidence="13" type="ORF">HELRODRAFT_95727</name>
</gene>
<sequence>MYQSQKNMENNENVSRHMARKLRVARRRKPLATLTNLQYEQQQVHRAIEKYQNVERNKVKVTDSDTELLDMTFDSCYSEEHLESSHSHSGTDEIFSTGQQTVASYIYKADVREYLQDKEAINRPRPDYMSRQVDLTHKMRATLIDWMVDVTEEFQMPTEVIHLATNYLDRFLSLMAVNRQRLQLLGTACLLIASKLEDFQTLPSLQQLIYLTDNACTSNDVIRMEQLVFRTLKFDVSPTTSMALCKHFLESTDIHHDQPLLPHIAMYLADCTLLDGDQFLKYLPSQIASSCICVSRILLRLEPWTDDLARMTGYSVDDVSACANDIIHMYKHLQTSGLQAIKNKYSTARYGYVGKLKITGQ</sequence>
<dbReference type="Gene3D" id="1.10.472.10">
    <property type="entry name" value="Cyclin-like"/>
    <property type="match status" value="2"/>
</dbReference>
<dbReference type="EMBL" id="KB097571">
    <property type="protein sequence ID" value="ESN94546.1"/>
    <property type="molecule type" value="Genomic_DNA"/>
</dbReference>
<dbReference type="GO" id="GO:0005654">
    <property type="term" value="C:nucleoplasm"/>
    <property type="evidence" value="ECO:0007669"/>
    <property type="project" value="UniProtKB-ARBA"/>
</dbReference>
<reference evidence="13 15" key="2">
    <citation type="journal article" date="2013" name="Nature">
        <title>Insights into bilaterian evolution from three spiralian genomes.</title>
        <authorList>
            <person name="Simakov O."/>
            <person name="Marletaz F."/>
            <person name="Cho S.J."/>
            <person name="Edsinger-Gonzales E."/>
            <person name="Havlak P."/>
            <person name="Hellsten U."/>
            <person name="Kuo D.H."/>
            <person name="Larsson T."/>
            <person name="Lv J."/>
            <person name="Arendt D."/>
            <person name="Savage R."/>
            <person name="Osoegawa K."/>
            <person name="de Jong P."/>
            <person name="Grimwood J."/>
            <person name="Chapman J.A."/>
            <person name="Shapiro H."/>
            <person name="Aerts A."/>
            <person name="Otillar R.P."/>
            <person name="Terry A.Y."/>
            <person name="Boore J.L."/>
            <person name="Grigoriev I.V."/>
            <person name="Lindberg D.R."/>
            <person name="Seaver E.C."/>
            <person name="Weisblat D.A."/>
            <person name="Putnam N.H."/>
            <person name="Rokhsar D.S."/>
        </authorList>
    </citation>
    <scope>NUCLEOTIDE SEQUENCE</scope>
</reference>
<dbReference type="eggNOG" id="KOG0654">
    <property type="taxonomic scope" value="Eukaryota"/>
</dbReference>
<dbReference type="RefSeq" id="XP_009027597.1">
    <property type="nucleotide sequence ID" value="XM_009029349.1"/>
</dbReference>
<dbReference type="GO" id="GO:0005634">
    <property type="term" value="C:nucleus"/>
    <property type="evidence" value="ECO:0000318"/>
    <property type="project" value="GO_Central"/>
</dbReference>
<dbReference type="PANTHER" id="PTHR10177">
    <property type="entry name" value="CYCLINS"/>
    <property type="match status" value="1"/>
</dbReference>
<organism evidence="14 15">
    <name type="scientific">Helobdella robusta</name>
    <name type="common">Californian leech</name>
    <dbReference type="NCBI Taxonomy" id="6412"/>
    <lineage>
        <taxon>Eukaryota</taxon>
        <taxon>Metazoa</taxon>
        <taxon>Spiralia</taxon>
        <taxon>Lophotrochozoa</taxon>
        <taxon>Annelida</taxon>
        <taxon>Clitellata</taxon>
        <taxon>Hirudinea</taxon>
        <taxon>Rhynchobdellida</taxon>
        <taxon>Glossiphoniidae</taxon>
        <taxon>Helobdella</taxon>
    </lineage>
</organism>
<dbReference type="Proteomes" id="UP000015101">
    <property type="component" value="Unassembled WGS sequence"/>
</dbReference>
<evidence type="ECO:0000256" key="6">
    <source>
        <dbReference type="ARBA" id="ARBA00022776"/>
    </source>
</evidence>
<comment type="subcellular location">
    <subcellularLocation>
        <location evidence="2">Cytoplasm</location>
    </subcellularLocation>
    <subcellularLocation>
        <location evidence="1">Nucleus</location>
    </subcellularLocation>
</comment>
<dbReference type="GO" id="GO:0051301">
    <property type="term" value="P:cell division"/>
    <property type="evidence" value="ECO:0007669"/>
    <property type="project" value="UniProtKB-KW"/>
</dbReference>
<dbReference type="SMART" id="SM01332">
    <property type="entry name" value="Cyclin_C"/>
    <property type="match status" value="1"/>
</dbReference>
<dbReference type="GO" id="GO:0016538">
    <property type="term" value="F:cyclin-dependent protein serine/threonine kinase regulator activity"/>
    <property type="evidence" value="ECO:0000318"/>
    <property type="project" value="GO_Central"/>
</dbReference>
<dbReference type="EMBL" id="AMQM01001656">
    <property type="status" value="NOT_ANNOTATED_CDS"/>
    <property type="molecule type" value="Genomic_DNA"/>
</dbReference>
<dbReference type="FunFam" id="1.10.472.10:FF:000001">
    <property type="entry name" value="G2/mitotic-specific cyclin"/>
    <property type="match status" value="1"/>
</dbReference>
<name>T1G971_HELRO</name>
<keyword evidence="8" id="KW-0539">Nucleus</keyword>
<comment type="similarity">
    <text evidence="10">Belongs to the cyclin family.</text>
</comment>
<evidence type="ECO:0000256" key="5">
    <source>
        <dbReference type="ARBA" id="ARBA00022618"/>
    </source>
</evidence>
<feature type="domain" description="Cyclin-like" evidence="11">
    <location>
        <begin position="145"/>
        <end position="230"/>
    </location>
</feature>
<reference evidence="15" key="1">
    <citation type="submission" date="2012-12" db="EMBL/GenBank/DDBJ databases">
        <authorList>
            <person name="Hellsten U."/>
            <person name="Grimwood J."/>
            <person name="Chapman J.A."/>
            <person name="Shapiro H."/>
            <person name="Aerts A."/>
            <person name="Otillar R.P."/>
            <person name="Terry A.Y."/>
            <person name="Boore J.L."/>
            <person name="Simakov O."/>
            <person name="Marletaz F."/>
            <person name="Cho S.-J."/>
            <person name="Edsinger-Gonzales E."/>
            <person name="Havlak P."/>
            <person name="Kuo D.-H."/>
            <person name="Larsson T."/>
            <person name="Lv J."/>
            <person name="Arendt D."/>
            <person name="Savage R."/>
            <person name="Osoegawa K."/>
            <person name="de Jong P."/>
            <person name="Lindberg D.R."/>
            <person name="Seaver E.C."/>
            <person name="Weisblat D.A."/>
            <person name="Putnam N.H."/>
            <person name="Grigoriev I.V."/>
            <person name="Rokhsar D.S."/>
        </authorList>
    </citation>
    <scope>NUCLEOTIDE SEQUENCE</scope>
</reference>
<evidence type="ECO:0000259" key="11">
    <source>
        <dbReference type="SMART" id="SM00385"/>
    </source>
</evidence>
<proteinExistence type="inferred from homology"/>
<feature type="domain" description="Cyclin C-terminal" evidence="12">
    <location>
        <begin position="239"/>
        <end position="359"/>
    </location>
</feature>
<evidence type="ECO:0000313" key="15">
    <source>
        <dbReference type="Proteomes" id="UP000015101"/>
    </source>
</evidence>
<evidence type="ECO:0000256" key="10">
    <source>
        <dbReference type="RuleBase" id="RU000383"/>
    </source>
</evidence>
<dbReference type="GO" id="GO:0000082">
    <property type="term" value="P:G1/S transition of mitotic cell cycle"/>
    <property type="evidence" value="ECO:0000318"/>
    <property type="project" value="GO_Central"/>
</dbReference>
<keyword evidence="4" id="KW-0963">Cytoplasm</keyword>
<dbReference type="HOGENOM" id="CLU_020695_2_0_1"/>
<dbReference type="SUPFAM" id="SSF47954">
    <property type="entry name" value="Cyclin-like"/>
    <property type="match status" value="2"/>
</dbReference>
<dbReference type="InterPro" id="IPR036915">
    <property type="entry name" value="Cyclin-like_sf"/>
</dbReference>
<accession>T1G971</accession>
<keyword evidence="7 10" id="KW-0195">Cyclin</keyword>
<dbReference type="OrthoDB" id="5590282at2759"/>
<keyword evidence="6" id="KW-0498">Mitosis</keyword>
<evidence type="ECO:0000256" key="9">
    <source>
        <dbReference type="ARBA" id="ARBA00023306"/>
    </source>
</evidence>
<dbReference type="InterPro" id="IPR004367">
    <property type="entry name" value="Cyclin_C-dom"/>
</dbReference>
<dbReference type="GO" id="GO:0097124">
    <property type="term" value="C:cyclin A2-CDK2 complex"/>
    <property type="evidence" value="ECO:0000318"/>
    <property type="project" value="GO_Central"/>
</dbReference>
<dbReference type="OMA" id="QMCAPYV"/>
<evidence type="ECO:0000256" key="3">
    <source>
        <dbReference type="ARBA" id="ARBA00019673"/>
    </source>
</evidence>
<evidence type="ECO:0000256" key="7">
    <source>
        <dbReference type="ARBA" id="ARBA00023127"/>
    </source>
</evidence>
<dbReference type="STRING" id="6412.T1G971"/>
<dbReference type="KEGG" id="hro:HELRODRAFT_95727"/>
<dbReference type="EnsemblMetazoa" id="HelroT95727">
    <property type="protein sequence ID" value="HelroP95727"/>
    <property type="gene ID" value="HelroG95727"/>
</dbReference>
<feature type="domain" description="Cyclin-like" evidence="11">
    <location>
        <begin position="246"/>
        <end position="328"/>
    </location>
</feature>
<dbReference type="GeneID" id="20217618"/>
<dbReference type="InterPro" id="IPR046965">
    <property type="entry name" value="Cyclin_A/B-like"/>
</dbReference>
<keyword evidence="5" id="KW-0132">Cell division</keyword>
<evidence type="ECO:0000313" key="14">
    <source>
        <dbReference type="EnsemblMetazoa" id="HelroP95727"/>
    </source>
</evidence>
<evidence type="ECO:0000256" key="1">
    <source>
        <dbReference type="ARBA" id="ARBA00004123"/>
    </source>
</evidence>
<dbReference type="SMART" id="SM00385">
    <property type="entry name" value="CYCLIN"/>
    <property type="match status" value="2"/>
</dbReference>
<keyword evidence="15" id="KW-1185">Reference proteome</keyword>
<dbReference type="GO" id="GO:0005815">
    <property type="term" value="C:microtubule organizing center"/>
    <property type="evidence" value="ECO:0000318"/>
    <property type="project" value="GO_Central"/>
</dbReference>
<dbReference type="InParanoid" id="T1G971"/>
<dbReference type="Pfam" id="PF02984">
    <property type="entry name" value="Cyclin_C"/>
    <property type="match status" value="1"/>
</dbReference>
<evidence type="ECO:0000256" key="4">
    <source>
        <dbReference type="ARBA" id="ARBA00022490"/>
    </source>
</evidence>